<evidence type="ECO:0000256" key="2">
    <source>
        <dbReference type="ARBA" id="ARBA00007639"/>
    </source>
</evidence>
<feature type="signal peptide" evidence="3">
    <location>
        <begin position="1"/>
        <end position="28"/>
    </location>
</feature>
<protein>
    <submittedName>
        <fullName evidence="5">Substrate-binding domain-containing protein</fullName>
    </submittedName>
</protein>
<proteinExistence type="inferred from homology"/>
<keyword evidence="3" id="KW-0732">Signal</keyword>
<dbReference type="Gene3D" id="3.40.50.2300">
    <property type="match status" value="2"/>
</dbReference>
<keyword evidence="6" id="KW-1185">Reference proteome</keyword>
<dbReference type="EMBL" id="JBBIAA010000001">
    <property type="protein sequence ID" value="MEJ5943953.1"/>
    <property type="molecule type" value="Genomic_DNA"/>
</dbReference>
<dbReference type="InterPro" id="IPR050555">
    <property type="entry name" value="Bact_Solute-Bind_Prot2"/>
</dbReference>
<evidence type="ECO:0000256" key="3">
    <source>
        <dbReference type="SAM" id="SignalP"/>
    </source>
</evidence>
<feature type="chain" id="PRO_5046787914" evidence="3">
    <location>
        <begin position="29"/>
        <end position="334"/>
    </location>
</feature>
<dbReference type="InterPro" id="IPR025997">
    <property type="entry name" value="SBP_2_dom"/>
</dbReference>
<dbReference type="RefSeq" id="WP_339573343.1">
    <property type="nucleotide sequence ID" value="NZ_JBBIAA010000001.1"/>
</dbReference>
<dbReference type="InterPro" id="IPR028082">
    <property type="entry name" value="Peripla_BP_I"/>
</dbReference>
<name>A0ABU8RFZ9_9ACTN</name>
<dbReference type="PANTHER" id="PTHR30036">
    <property type="entry name" value="D-XYLOSE-BINDING PERIPLASMIC PROTEIN"/>
    <property type="match status" value="1"/>
</dbReference>
<reference evidence="5 6" key="1">
    <citation type="journal article" date="2017" name="Int. J. Syst. Evol. Microbiol.">
        <title>Pseudokineococcus basanitobsidens sp. nov., isolated from volcanic rock.</title>
        <authorList>
            <person name="Lee D.W."/>
            <person name="Park M.Y."/>
            <person name="Kim J.J."/>
            <person name="Kim B.S."/>
        </authorList>
    </citation>
    <scope>NUCLEOTIDE SEQUENCE [LARGE SCALE GENOMIC DNA]</scope>
    <source>
        <strain evidence="5 6">DSM 103726</strain>
    </source>
</reference>
<dbReference type="PROSITE" id="PS51257">
    <property type="entry name" value="PROKAR_LIPOPROTEIN"/>
    <property type="match status" value="1"/>
</dbReference>
<evidence type="ECO:0000313" key="5">
    <source>
        <dbReference type="EMBL" id="MEJ5943953.1"/>
    </source>
</evidence>
<dbReference type="SUPFAM" id="SSF53822">
    <property type="entry name" value="Periplasmic binding protein-like I"/>
    <property type="match status" value="1"/>
</dbReference>
<comment type="subcellular location">
    <subcellularLocation>
        <location evidence="1">Cell envelope</location>
    </subcellularLocation>
</comment>
<comment type="similarity">
    <text evidence="2">Belongs to the bacterial solute-binding protein 2 family.</text>
</comment>
<feature type="domain" description="Periplasmic binding protein" evidence="4">
    <location>
        <begin position="60"/>
        <end position="299"/>
    </location>
</feature>
<evidence type="ECO:0000256" key="1">
    <source>
        <dbReference type="ARBA" id="ARBA00004196"/>
    </source>
</evidence>
<dbReference type="PANTHER" id="PTHR30036:SF7">
    <property type="entry name" value="ABC TRANSPORTER PERIPLASMIC-BINDING PROTEIN YPHF"/>
    <property type="match status" value="1"/>
</dbReference>
<organism evidence="5 6">
    <name type="scientific">Pseudokineococcus basanitobsidens</name>
    <dbReference type="NCBI Taxonomy" id="1926649"/>
    <lineage>
        <taxon>Bacteria</taxon>
        <taxon>Bacillati</taxon>
        <taxon>Actinomycetota</taxon>
        <taxon>Actinomycetes</taxon>
        <taxon>Kineosporiales</taxon>
        <taxon>Kineosporiaceae</taxon>
        <taxon>Pseudokineococcus</taxon>
    </lineage>
</organism>
<comment type="caution">
    <text evidence="5">The sequence shown here is derived from an EMBL/GenBank/DDBJ whole genome shotgun (WGS) entry which is preliminary data.</text>
</comment>
<accession>A0ABU8RFZ9</accession>
<sequence length="334" mass="33883">MWKHRTRATVALAALALTVAGCSSTGGAQQDSSDGSTSGGGGGGVDTGADYTVAMVTHAPAGDTFFDIIRAGADEASAETGIEYTYANSDQPNEQATLIQNAVDSQVDAIAVSMPNVPALSEALGNAADAGIPVFAFNAGLSEYEDVGALAYFGQDESIAGGAAGERLTEEGAQNVLCVLQAQGQSQLEARCDGVADAFSGTVEKIYVTGTDLPSVQSTITAKLAEDPSIDTVLTLGAPFALTAVQSVDEAGSEAQVVTFDTNAELVGAIEDGDVTWAVDQQPFLQGYEAIDAAYLYLTNGNVLGGGEPVLTGPAFVDSDNVADVAAYAEAGTR</sequence>
<evidence type="ECO:0000313" key="6">
    <source>
        <dbReference type="Proteomes" id="UP001387100"/>
    </source>
</evidence>
<gene>
    <name evidence="5" type="ORF">WDZ17_01410</name>
</gene>
<evidence type="ECO:0000259" key="4">
    <source>
        <dbReference type="Pfam" id="PF13407"/>
    </source>
</evidence>
<dbReference type="Proteomes" id="UP001387100">
    <property type="component" value="Unassembled WGS sequence"/>
</dbReference>
<dbReference type="Pfam" id="PF13407">
    <property type="entry name" value="Peripla_BP_4"/>
    <property type="match status" value="1"/>
</dbReference>